<dbReference type="EMBL" id="JAPMXC010000001">
    <property type="protein sequence ID" value="MCY0385761.1"/>
    <property type="molecule type" value="Genomic_DNA"/>
</dbReference>
<organism evidence="1 2">
    <name type="scientific">Robbsia betulipollinis</name>
    <dbReference type="NCBI Taxonomy" id="2981849"/>
    <lineage>
        <taxon>Bacteria</taxon>
        <taxon>Pseudomonadati</taxon>
        <taxon>Pseudomonadota</taxon>
        <taxon>Betaproteobacteria</taxon>
        <taxon>Burkholderiales</taxon>
        <taxon>Burkholderiaceae</taxon>
        <taxon>Robbsia</taxon>
    </lineage>
</organism>
<protein>
    <submittedName>
        <fullName evidence="1">LysR family transcriptional regulator</fullName>
    </submittedName>
</protein>
<gene>
    <name evidence="1" type="ORF">OVY01_00595</name>
</gene>
<proteinExistence type="predicted"/>
<evidence type="ECO:0000313" key="2">
    <source>
        <dbReference type="Proteomes" id="UP001082899"/>
    </source>
</evidence>
<dbReference type="SUPFAM" id="SSF46785">
    <property type="entry name" value="Winged helix' DNA-binding domain"/>
    <property type="match status" value="1"/>
</dbReference>
<comment type="caution">
    <text evidence="1">The sequence shown here is derived from an EMBL/GenBank/DDBJ whole genome shotgun (WGS) entry which is preliminary data.</text>
</comment>
<dbReference type="Proteomes" id="UP001082899">
    <property type="component" value="Unassembled WGS sequence"/>
</dbReference>
<sequence>MRIRDGDHVAIGPGKIALLEAIHACGSISAAARHLGMSYRRAWLLLDELNRSLTSPAAISGHGGHNRGGCILTPVGERIVALYRTIEDKAAASTQAEIGSLLALVKR</sequence>
<dbReference type="InterPro" id="IPR051815">
    <property type="entry name" value="Molybdate_resp_trans_reg"/>
</dbReference>
<dbReference type="PANTHER" id="PTHR30432">
    <property type="entry name" value="TRANSCRIPTIONAL REGULATOR MODE"/>
    <property type="match status" value="1"/>
</dbReference>
<dbReference type="InterPro" id="IPR036388">
    <property type="entry name" value="WH-like_DNA-bd_sf"/>
</dbReference>
<evidence type="ECO:0000313" key="1">
    <source>
        <dbReference type="EMBL" id="MCY0385761.1"/>
    </source>
</evidence>
<dbReference type="PANTHER" id="PTHR30432:SF1">
    <property type="entry name" value="DNA-BINDING TRANSCRIPTIONAL DUAL REGULATOR MODE"/>
    <property type="match status" value="1"/>
</dbReference>
<dbReference type="InterPro" id="IPR036390">
    <property type="entry name" value="WH_DNA-bd_sf"/>
</dbReference>
<accession>A0ABT3ZGV9</accession>
<dbReference type="Gene3D" id="1.10.10.10">
    <property type="entry name" value="Winged helix-like DNA-binding domain superfamily/Winged helix DNA-binding domain"/>
    <property type="match status" value="1"/>
</dbReference>
<keyword evidence="2" id="KW-1185">Reference proteome</keyword>
<name>A0ABT3ZGV9_9BURK</name>
<reference evidence="1" key="1">
    <citation type="submission" date="2022-11" db="EMBL/GenBank/DDBJ databases">
        <title>Robbsia betulipollinis sp. nov., isolated from pollen of birch (Betula pendula).</title>
        <authorList>
            <person name="Shi H."/>
            <person name="Ambika Manirajan B."/>
            <person name="Ratering S."/>
            <person name="Geissler-Plaum R."/>
            <person name="Schnell S."/>
        </authorList>
    </citation>
    <scope>NUCLEOTIDE SEQUENCE</scope>
    <source>
        <strain evidence="1">Bb-Pol-6</strain>
    </source>
</reference>